<evidence type="ECO:0000259" key="14">
    <source>
        <dbReference type="PROSITE" id="PS51383"/>
    </source>
</evidence>
<dbReference type="SUPFAM" id="SSF64153">
    <property type="entry name" value="YjeF N-terminal domain-like"/>
    <property type="match status" value="1"/>
</dbReference>
<feature type="compositionally biased region" description="Acidic residues" evidence="13">
    <location>
        <begin position="668"/>
        <end position="680"/>
    </location>
</feature>
<evidence type="ECO:0000256" key="3">
    <source>
        <dbReference type="ARBA" id="ARBA00022741"/>
    </source>
</evidence>
<feature type="domain" description="YjeF C-terminal" evidence="14">
    <location>
        <begin position="308"/>
        <end position="642"/>
    </location>
</feature>
<comment type="subunit">
    <text evidence="11">Homotetramer.</text>
</comment>
<dbReference type="GO" id="GO:0052855">
    <property type="term" value="F:ADP-dependent NAD(P)H-hydrate dehydratase activity"/>
    <property type="evidence" value="ECO:0007669"/>
    <property type="project" value="UniProtKB-UniRule"/>
</dbReference>
<dbReference type="GO" id="GO:0052856">
    <property type="term" value="F:NAD(P)HX epimerase activity"/>
    <property type="evidence" value="ECO:0007669"/>
    <property type="project" value="UniProtKB-UniRule"/>
</dbReference>
<feature type="binding site" evidence="11">
    <location>
        <position position="539"/>
    </location>
    <ligand>
        <name>(6S)-NADPHX</name>
        <dbReference type="ChEBI" id="CHEBI:64076"/>
    </ligand>
</feature>
<dbReference type="Pfam" id="PF01256">
    <property type="entry name" value="Carb_kinase"/>
    <property type="match status" value="1"/>
</dbReference>
<comment type="function">
    <text evidence="11">Catalyzes the dehydration of the S-form of NAD(P)HX at the expense of ADP, which is converted to AMP. Together with NAD(P)HX epimerase, which catalyzes the epimerization of the S- and R-forms, the enzyme allows the repair of both epimers of NAD(P)HX, a damaged form of NAD(P)H that is a result of enzymatic or heat-dependent hydration.</text>
</comment>
<comment type="catalytic activity">
    <reaction evidence="10 11">
        <text>(6S)-NADPHX + ADP = AMP + phosphate + NADPH + H(+)</text>
        <dbReference type="Rhea" id="RHEA:32235"/>
        <dbReference type="ChEBI" id="CHEBI:15378"/>
        <dbReference type="ChEBI" id="CHEBI:43474"/>
        <dbReference type="ChEBI" id="CHEBI:57783"/>
        <dbReference type="ChEBI" id="CHEBI:64076"/>
        <dbReference type="ChEBI" id="CHEBI:456215"/>
        <dbReference type="ChEBI" id="CHEBI:456216"/>
        <dbReference type="EC" id="4.2.1.136"/>
    </reaction>
</comment>
<evidence type="ECO:0000256" key="2">
    <source>
        <dbReference type="ARBA" id="ARBA00009524"/>
    </source>
</evidence>
<reference evidence="16 17" key="1">
    <citation type="submission" date="2014-03" db="EMBL/GenBank/DDBJ databases">
        <title>Genomics of Bifidobacteria.</title>
        <authorList>
            <person name="Ventura M."/>
            <person name="Milani C."/>
            <person name="Lugli G.A."/>
        </authorList>
    </citation>
    <scope>NUCLEOTIDE SEQUENCE [LARGE SCALE GENOMIC DNA]</scope>
    <source>
        <strain evidence="16 17">LMG 21775</strain>
    </source>
</reference>
<evidence type="ECO:0000256" key="6">
    <source>
        <dbReference type="ARBA" id="ARBA00023027"/>
    </source>
</evidence>
<accession>A0A087CD53</accession>
<protein>
    <recommendedName>
        <fullName evidence="11 12">Multifunctional fusion protein</fullName>
    </recommendedName>
    <domain>
        <recommendedName>
            <fullName evidence="11">ADP-dependent (S)-NAD(P)H-hydrate dehydratase</fullName>
            <ecNumber evidence="11">4.2.1.136</ecNumber>
        </recommendedName>
        <alternativeName>
            <fullName evidence="11">ADP-dependent NAD(P)HX dehydratase</fullName>
        </alternativeName>
    </domain>
    <domain>
        <recommendedName>
            <fullName evidence="12">NAD(P)H-hydrate epimerase</fullName>
            <ecNumber evidence="12">5.1.99.6</ecNumber>
        </recommendedName>
        <alternativeName>
            <fullName evidence="12">NAD(P)HX epimerase</fullName>
        </alternativeName>
    </domain>
</protein>
<dbReference type="InterPro" id="IPR029056">
    <property type="entry name" value="Ribokinase-like"/>
</dbReference>
<comment type="cofactor">
    <cofactor evidence="12">
        <name>K(+)</name>
        <dbReference type="ChEBI" id="CHEBI:29103"/>
    </cofactor>
    <text evidence="12">Binds 1 potassium ion per subunit.</text>
</comment>
<keyword evidence="7 11" id="KW-0456">Lyase</keyword>
<dbReference type="STRING" id="218140.BPSY_1611"/>
<dbReference type="GO" id="GO:0046872">
    <property type="term" value="F:metal ion binding"/>
    <property type="evidence" value="ECO:0007669"/>
    <property type="project" value="UniProtKB-KW"/>
</dbReference>
<keyword evidence="4 11" id="KW-0067">ATP-binding</keyword>
<keyword evidence="12" id="KW-0479">Metal-binding</keyword>
<dbReference type="InterPro" id="IPR000631">
    <property type="entry name" value="CARKD"/>
</dbReference>
<comment type="similarity">
    <text evidence="11">Belongs to the NnrD/CARKD family.</text>
</comment>
<evidence type="ECO:0000256" key="12">
    <source>
        <dbReference type="HAMAP-Rule" id="MF_01966"/>
    </source>
</evidence>
<evidence type="ECO:0000256" key="10">
    <source>
        <dbReference type="ARBA" id="ARBA00049209"/>
    </source>
</evidence>
<comment type="catalytic activity">
    <reaction evidence="9 11">
        <text>(6S)-NADHX + ADP = AMP + phosphate + NADH + H(+)</text>
        <dbReference type="Rhea" id="RHEA:32223"/>
        <dbReference type="ChEBI" id="CHEBI:15378"/>
        <dbReference type="ChEBI" id="CHEBI:43474"/>
        <dbReference type="ChEBI" id="CHEBI:57945"/>
        <dbReference type="ChEBI" id="CHEBI:64074"/>
        <dbReference type="ChEBI" id="CHEBI:456215"/>
        <dbReference type="ChEBI" id="CHEBI:456216"/>
        <dbReference type="EC" id="4.2.1.136"/>
    </reaction>
</comment>
<comment type="catalytic activity">
    <reaction evidence="12">
        <text>(6R)-NADHX = (6S)-NADHX</text>
        <dbReference type="Rhea" id="RHEA:32215"/>
        <dbReference type="ChEBI" id="CHEBI:64074"/>
        <dbReference type="ChEBI" id="CHEBI:64075"/>
        <dbReference type="EC" id="5.1.99.6"/>
    </reaction>
</comment>
<comment type="cofactor">
    <cofactor evidence="11">
        <name>Mg(2+)</name>
        <dbReference type="ChEBI" id="CHEBI:18420"/>
    </cofactor>
</comment>
<dbReference type="GO" id="GO:0005524">
    <property type="term" value="F:ATP binding"/>
    <property type="evidence" value="ECO:0007669"/>
    <property type="project" value="UniProtKB-KW"/>
</dbReference>
<keyword evidence="12 16" id="KW-0413">Isomerase</keyword>
<comment type="function">
    <text evidence="12">Catalyzes the epimerization of the S- and R-forms of NAD(P)HX, a damaged form of NAD(P)H that is a result of enzymatic or heat-dependent hydration. This is a prerequisite for the S-specific NAD(P)H-hydrate dehydratase to allow the repair of both epimers of NAD(P)HX.</text>
</comment>
<feature type="domain" description="YjeF N-terminal" evidence="15">
    <location>
        <begin position="45"/>
        <end position="301"/>
    </location>
</feature>
<comment type="catalytic activity">
    <reaction evidence="12">
        <text>(6R)-NADPHX = (6S)-NADPHX</text>
        <dbReference type="Rhea" id="RHEA:32227"/>
        <dbReference type="ChEBI" id="CHEBI:64076"/>
        <dbReference type="ChEBI" id="CHEBI:64077"/>
        <dbReference type="EC" id="5.1.99.6"/>
    </reaction>
</comment>
<dbReference type="Gene3D" id="3.40.50.10260">
    <property type="entry name" value="YjeF N-terminal domain"/>
    <property type="match status" value="1"/>
</dbReference>
<comment type="caution">
    <text evidence="16">The sequence shown here is derived from an EMBL/GenBank/DDBJ whole genome shotgun (WGS) entry which is preliminary data.</text>
</comment>
<dbReference type="HAMAP" id="MF_01965">
    <property type="entry name" value="NADHX_dehydratase"/>
    <property type="match status" value="1"/>
</dbReference>
<feature type="binding site" evidence="12">
    <location>
        <position position="247"/>
    </location>
    <ligand>
        <name>K(+)</name>
        <dbReference type="ChEBI" id="CHEBI:29103"/>
    </ligand>
</feature>
<dbReference type="eggNOG" id="COG0063">
    <property type="taxonomic scope" value="Bacteria"/>
</dbReference>
<dbReference type="HAMAP" id="MF_01966">
    <property type="entry name" value="NADHX_epimerase"/>
    <property type="match status" value="1"/>
</dbReference>
<dbReference type="EC" id="4.2.1.136" evidence="11"/>
<sequence length="686" mass="70976">MPPGARIASSERGTDALRVQWSNRAIVSAKEGDPAMVSLLFDDDAQALEAFLTEAFSERSIRDLEDPLLHEGVPLMRQAASAVIRTAALMIAHAVGPLSESRVVVLAGAGNNGADGTFAAAGLASAGAHTTLVAVGKTLDDEALVELSNSNAYIVALDEQARIPGVTAPRNAEERSAHMDEAMVELGKADLIIDAMTGIGLKGALRGIPAEIAGLIGETEGLPDRIAFPHGSHIDDSRMVLAVDTPSGVGVDDGSLPGPYIPADVTVSFGALKPCALLPPSSYACGQLVLVDFDFETERSAPVAEVMTARKSAQSIRLPRVNDSKYTRSVLGLVTGSQRYPGAGMLSTLAGARSNVGMVRYIGPPQLRDRILQILPEAVFESGRVQAWTLGSGLPVVDPGQEVASDDGQASRIGEILSSYDATGSSPDAISQEGSGLPPVVVDTGALDIMPEHVTSLVVITPHAGELARLLQARGEDVDSAAIASEPLRWATRAWELTGATVLLKGAITVIVGDDGSGLPRVITVGRAPAWLSTAGAGDVLAGTLGAVLAQNADNLIAHPDLMPDYVAAGAYVHALAASLASESAQFGWSLPVLYDGDDVQSFSEDLTGRLTSGSASDTPSLGHPVTASDVIDALPKAFSLLAGLYDDSPESEKPDSADDRPSPFSSDGDDDDDDVIDDGGVDKEV</sequence>
<feature type="binding site" evidence="12">
    <location>
        <position position="194"/>
    </location>
    <ligand>
        <name>K(+)</name>
        <dbReference type="ChEBI" id="CHEBI:29103"/>
    </ligand>
</feature>
<dbReference type="AlphaFoldDB" id="A0A087CD53"/>
<keyword evidence="17" id="KW-1185">Reference proteome</keyword>
<comment type="similarity">
    <text evidence="12">Belongs to the NnrE/AIBP family.</text>
</comment>
<dbReference type="PROSITE" id="PS01050">
    <property type="entry name" value="YJEF_C_2"/>
    <property type="match status" value="1"/>
</dbReference>
<dbReference type="Gene3D" id="3.40.1190.20">
    <property type="match status" value="1"/>
</dbReference>
<keyword evidence="5 11" id="KW-0521">NADP</keyword>
<dbReference type="CDD" id="cd01171">
    <property type="entry name" value="YXKO-related"/>
    <property type="match status" value="1"/>
</dbReference>
<evidence type="ECO:0000256" key="5">
    <source>
        <dbReference type="ARBA" id="ARBA00022857"/>
    </source>
</evidence>
<dbReference type="PANTHER" id="PTHR12592">
    <property type="entry name" value="ATP-DEPENDENT (S)-NAD(P)H-HYDRATE DEHYDRATASE FAMILY MEMBER"/>
    <property type="match status" value="1"/>
</dbReference>
<comment type="similarity">
    <text evidence="2">In the C-terminal section; belongs to the NnrD/CARKD family.</text>
</comment>
<feature type="binding site" evidence="11">
    <location>
        <begin position="505"/>
        <end position="509"/>
    </location>
    <ligand>
        <name>AMP</name>
        <dbReference type="ChEBI" id="CHEBI:456215"/>
    </ligand>
</feature>
<dbReference type="GO" id="GO:0046496">
    <property type="term" value="P:nicotinamide nucleotide metabolic process"/>
    <property type="evidence" value="ECO:0007669"/>
    <property type="project" value="UniProtKB-UniRule"/>
</dbReference>
<dbReference type="Pfam" id="PF03853">
    <property type="entry name" value="YjeF_N"/>
    <property type="match status" value="1"/>
</dbReference>
<dbReference type="InterPro" id="IPR017953">
    <property type="entry name" value="Carbohydrate_kinase_pred_CS"/>
</dbReference>
<gene>
    <name evidence="12" type="primary">nnrE</name>
    <name evidence="11" type="synonym">nnrD</name>
    <name evidence="16" type="ORF">BPSY_1611</name>
</gene>
<feature type="binding site" evidence="12">
    <location>
        <begin position="198"/>
        <end position="204"/>
    </location>
    <ligand>
        <name>(6S)-NADPHX</name>
        <dbReference type="ChEBI" id="CHEBI:64076"/>
    </ligand>
</feature>
<feature type="binding site" evidence="11">
    <location>
        <position position="463"/>
    </location>
    <ligand>
        <name>(6S)-NADPHX</name>
        <dbReference type="ChEBI" id="CHEBI:64076"/>
    </ligand>
</feature>
<evidence type="ECO:0000256" key="9">
    <source>
        <dbReference type="ARBA" id="ARBA00048238"/>
    </source>
</evidence>
<dbReference type="InterPro" id="IPR004443">
    <property type="entry name" value="YjeF_N_dom"/>
</dbReference>
<dbReference type="SUPFAM" id="SSF53613">
    <property type="entry name" value="Ribokinase-like"/>
    <property type="match status" value="1"/>
</dbReference>
<evidence type="ECO:0000259" key="15">
    <source>
        <dbReference type="PROSITE" id="PS51385"/>
    </source>
</evidence>
<name>A0A087CD53_9BIFI</name>
<dbReference type="InterPro" id="IPR036652">
    <property type="entry name" value="YjeF_N_dom_sf"/>
</dbReference>
<feature type="binding site" evidence="12">
    <location>
        <begin position="111"/>
        <end position="115"/>
    </location>
    <ligand>
        <name>(6S)-NADPHX</name>
        <dbReference type="ChEBI" id="CHEBI:64076"/>
    </ligand>
</feature>
<dbReference type="Proteomes" id="UP000029050">
    <property type="component" value="Unassembled WGS sequence"/>
</dbReference>
<comment type="similarity">
    <text evidence="1">In the N-terminal section; belongs to the NnrE/AIBP family.</text>
</comment>
<dbReference type="GO" id="GO:0110051">
    <property type="term" value="P:metabolite repair"/>
    <property type="evidence" value="ECO:0007669"/>
    <property type="project" value="TreeGrafter"/>
</dbReference>
<feature type="binding site" evidence="12">
    <location>
        <position position="244"/>
    </location>
    <ligand>
        <name>(6S)-NADPHX</name>
        <dbReference type="ChEBI" id="CHEBI:64076"/>
    </ligand>
</feature>
<dbReference type="EC" id="5.1.99.6" evidence="12"/>
<dbReference type="PROSITE" id="PS51383">
    <property type="entry name" value="YJEF_C_3"/>
    <property type="match status" value="1"/>
</dbReference>
<feature type="binding site" evidence="11">
    <location>
        <position position="538"/>
    </location>
    <ligand>
        <name>AMP</name>
        <dbReference type="ChEBI" id="CHEBI:456215"/>
    </ligand>
</feature>
<dbReference type="PROSITE" id="PS51385">
    <property type="entry name" value="YJEF_N"/>
    <property type="match status" value="1"/>
</dbReference>
<dbReference type="PANTHER" id="PTHR12592:SF0">
    <property type="entry name" value="ATP-DEPENDENT (S)-NAD(P)H-HYDRATE DEHYDRATASE"/>
    <property type="match status" value="1"/>
</dbReference>
<proteinExistence type="inferred from homology"/>
<comment type="function">
    <text evidence="8">Bifunctional enzyme that catalyzes the epimerization of the S- and R-forms of NAD(P)HX and the dehydration of the S-form of NAD(P)HX at the expense of ADP, which is converted to AMP. This allows the repair of both epimers of NAD(P)HX, a damaged form of NAD(P)H that is a result of enzymatic or heat-dependent hydration.</text>
</comment>
<dbReference type="EMBL" id="JGZI01000010">
    <property type="protein sequence ID" value="KFI81203.1"/>
    <property type="molecule type" value="Genomic_DNA"/>
</dbReference>
<feature type="binding site" evidence="12">
    <location>
        <position position="112"/>
    </location>
    <ligand>
        <name>K(+)</name>
        <dbReference type="ChEBI" id="CHEBI:29103"/>
    </ligand>
</feature>
<feature type="region of interest" description="Disordered" evidence="13">
    <location>
        <begin position="646"/>
        <end position="686"/>
    </location>
</feature>
<evidence type="ECO:0000256" key="13">
    <source>
        <dbReference type="SAM" id="MobiDB-lite"/>
    </source>
</evidence>
<keyword evidence="3 11" id="KW-0547">Nucleotide-binding</keyword>
<organism evidence="16 17">
    <name type="scientific">Bifidobacterium psychraerophilum</name>
    <dbReference type="NCBI Taxonomy" id="218140"/>
    <lineage>
        <taxon>Bacteria</taxon>
        <taxon>Bacillati</taxon>
        <taxon>Actinomycetota</taxon>
        <taxon>Actinomycetes</taxon>
        <taxon>Bifidobacteriales</taxon>
        <taxon>Bifidobacteriaceae</taxon>
        <taxon>Bifidobacterium</taxon>
    </lineage>
</organism>
<evidence type="ECO:0000256" key="1">
    <source>
        <dbReference type="ARBA" id="ARBA00006001"/>
    </source>
</evidence>
<evidence type="ECO:0000256" key="8">
    <source>
        <dbReference type="ARBA" id="ARBA00025153"/>
    </source>
</evidence>
<comment type="caution">
    <text evidence="12">Lacks conserved residue(s) required for the propagation of feature annotation.</text>
</comment>
<keyword evidence="12" id="KW-0630">Potassium</keyword>
<feature type="compositionally biased region" description="Basic and acidic residues" evidence="13">
    <location>
        <begin position="651"/>
        <end position="662"/>
    </location>
</feature>
<feature type="binding site" evidence="11">
    <location>
        <position position="343"/>
    </location>
    <ligand>
        <name>(6S)-NADPHX</name>
        <dbReference type="ChEBI" id="CHEBI:64076"/>
    </ligand>
</feature>
<dbReference type="eggNOG" id="COG0062">
    <property type="taxonomic scope" value="Bacteria"/>
</dbReference>
<feature type="binding site" evidence="11">
    <location>
        <position position="393"/>
    </location>
    <ligand>
        <name>(6S)-NADPHX</name>
        <dbReference type="ChEBI" id="CHEBI:64076"/>
    </ligand>
</feature>
<evidence type="ECO:0000313" key="16">
    <source>
        <dbReference type="EMBL" id="KFI81203.1"/>
    </source>
</evidence>
<evidence type="ECO:0000256" key="11">
    <source>
        <dbReference type="HAMAP-Rule" id="MF_01965"/>
    </source>
</evidence>
<keyword evidence="6 11" id="KW-0520">NAD</keyword>
<evidence type="ECO:0000313" key="17">
    <source>
        <dbReference type="Proteomes" id="UP000029050"/>
    </source>
</evidence>
<evidence type="ECO:0000256" key="4">
    <source>
        <dbReference type="ARBA" id="ARBA00022840"/>
    </source>
</evidence>
<evidence type="ECO:0000256" key="7">
    <source>
        <dbReference type="ARBA" id="ARBA00023239"/>
    </source>
</evidence>